<feature type="domain" description="HTH cro/C1-type" evidence="1">
    <location>
        <begin position="44"/>
        <end position="91"/>
    </location>
</feature>
<evidence type="ECO:0000313" key="2">
    <source>
        <dbReference type="EMBL" id="SEM62314.1"/>
    </source>
</evidence>
<dbReference type="InterPro" id="IPR041413">
    <property type="entry name" value="MLTR_LBD"/>
</dbReference>
<dbReference type="eggNOG" id="COG1396">
    <property type="taxonomic scope" value="Bacteria"/>
</dbReference>
<dbReference type="PROSITE" id="PS50943">
    <property type="entry name" value="HTH_CROC1"/>
    <property type="match status" value="1"/>
</dbReference>
<dbReference type="EMBL" id="FOAZ01000038">
    <property type="protein sequence ID" value="SEM62314.1"/>
    <property type="molecule type" value="Genomic_DNA"/>
</dbReference>
<dbReference type="Pfam" id="PF13560">
    <property type="entry name" value="HTH_31"/>
    <property type="match status" value="1"/>
</dbReference>
<dbReference type="Pfam" id="PF17765">
    <property type="entry name" value="MLTR_LBD"/>
    <property type="match status" value="1"/>
</dbReference>
<dbReference type="CDD" id="cd00093">
    <property type="entry name" value="HTH_XRE"/>
    <property type="match status" value="1"/>
</dbReference>
<dbReference type="GO" id="GO:0003677">
    <property type="term" value="F:DNA binding"/>
    <property type="evidence" value="ECO:0007669"/>
    <property type="project" value="InterPro"/>
</dbReference>
<protein>
    <submittedName>
        <fullName evidence="2">Helix-turn-helix domain-containing protein</fullName>
    </submittedName>
</protein>
<dbReference type="STRING" id="235985.SAMN05414137_13828"/>
<dbReference type="SUPFAM" id="SSF47413">
    <property type="entry name" value="lambda repressor-like DNA-binding domains"/>
    <property type="match status" value="1"/>
</dbReference>
<keyword evidence="3" id="KW-1185">Reference proteome</keyword>
<dbReference type="InterPro" id="IPR001387">
    <property type="entry name" value="Cro/C1-type_HTH"/>
</dbReference>
<dbReference type="PANTHER" id="PTHR35010:SF2">
    <property type="entry name" value="BLL4672 PROTEIN"/>
    <property type="match status" value="1"/>
</dbReference>
<sequence>MAPARQQSDSGGTELGRFLRARRTQVTPAEVGFTPGAGVRRTPGLRREEVAALAGVSIDYYTRLERGRETHPSLAVVEALGRALKLDEDEQSHLRNLAVRAARHAPVPPVAPSRTVSPKVRLLLENLRPSPAYVTSRTLDLLAANPGALALYSGIEEWPVRQRNLARYLFLHPQAPDLYADWSTQIRGCVARLRALAGTDPDAPDLAGLVGELLLKSADFAKLWDRYDVARARHAQKPKTFHHPQVGEITLSFQGMQLEGTPGQRLGIYVAEPGTPDHDAMILLDMTAPRTGTHPAVGRTRL</sequence>
<evidence type="ECO:0000259" key="1">
    <source>
        <dbReference type="PROSITE" id="PS50943"/>
    </source>
</evidence>
<proteinExistence type="predicted"/>
<dbReference type="AlphaFoldDB" id="A0A1H7ZX53"/>
<reference evidence="3" key="1">
    <citation type="submission" date="2016-10" db="EMBL/GenBank/DDBJ databases">
        <authorList>
            <person name="Varghese N."/>
        </authorList>
    </citation>
    <scope>NUCLEOTIDE SEQUENCE [LARGE SCALE GENOMIC DNA]</scope>
    <source>
        <strain evidence="3">DSM 45096 / BCRC 16803 / CGMCC 4.1857 / CIP 109030 / JCM 12277 / KCTC 19219 / NBRC 100920 / 33214</strain>
    </source>
</reference>
<name>A0A1H7ZX53_STRJI</name>
<gene>
    <name evidence="2" type="ORF">SAMN05414137_13828</name>
</gene>
<dbReference type="Gene3D" id="1.10.260.40">
    <property type="entry name" value="lambda repressor-like DNA-binding domains"/>
    <property type="match status" value="1"/>
</dbReference>
<evidence type="ECO:0000313" key="3">
    <source>
        <dbReference type="Proteomes" id="UP000183015"/>
    </source>
</evidence>
<organism evidence="2 3">
    <name type="scientific">Streptacidiphilus jiangxiensis</name>
    <dbReference type="NCBI Taxonomy" id="235985"/>
    <lineage>
        <taxon>Bacteria</taxon>
        <taxon>Bacillati</taxon>
        <taxon>Actinomycetota</taxon>
        <taxon>Actinomycetes</taxon>
        <taxon>Kitasatosporales</taxon>
        <taxon>Streptomycetaceae</taxon>
        <taxon>Streptacidiphilus</taxon>
    </lineage>
</organism>
<dbReference type="OrthoDB" id="3542608at2"/>
<dbReference type="InterPro" id="IPR010982">
    <property type="entry name" value="Lambda_DNA-bd_dom_sf"/>
</dbReference>
<dbReference type="Gene3D" id="3.30.450.180">
    <property type="match status" value="1"/>
</dbReference>
<dbReference type="Proteomes" id="UP000183015">
    <property type="component" value="Unassembled WGS sequence"/>
</dbReference>
<dbReference type="SMART" id="SM00530">
    <property type="entry name" value="HTH_XRE"/>
    <property type="match status" value="1"/>
</dbReference>
<dbReference type="PANTHER" id="PTHR35010">
    <property type="entry name" value="BLL4672 PROTEIN-RELATED"/>
    <property type="match status" value="1"/>
</dbReference>
<dbReference type="RefSeq" id="WP_042443413.1">
    <property type="nucleotide sequence ID" value="NZ_BBPN01000004.1"/>
</dbReference>
<accession>A0A1H7ZX53</accession>